<feature type="coiled-coil region" evidence="2">
    <location>
        <begin position="76"/>
        <end position="110"/>
    </location>
</feature>
<dbReference type="EMBL" id="QMIG01000008">
    <property type="protein sequence ID" value="RAW14673.1"/>
    <property type="molecule type" value="Genomic_DNA"/>
</dbReference>
<dbReference type="PANTHER" id="PTHR37313:SF4">
    <property type="entry name" value="CONSERVED MEMBRANE PROTEIN-RELATED"/>
    <property type="match status" value="1"/>
</dbReference>
<evidence type="ECO:0008006" key="5">
    <source>
        <dbReference type="Google" id="ProtNLM"/>
    </source>
</evidence>
<keyword evidence="4" id="KW-1185">Reference proteome</keyword>
<gene>
    <name evidence="3" type="ORF">DPM12_10455</name>
</gene>
<dbReference type="Proteomes" id="UP000250462">
    <property type="component" value="Unassembled WGS sequence"/>
</dbReference>
<name>A0A329QR50_9ACTN</name>
<dbReference type="Gene3D" id="3.30.70.1880">
    <property type="entry name" value="Protein of unknown function DUF881"/>
    <property type="match status" value="1"/>
</dbReference>
<keyword evidence="2" id="KW-0175">Coiled coil</keyword>
<organism evidence="3 4">
    <name type="scientific">Phytoactinopolyspora halophila</name>
    <dbReference type="NCBI Taxonomy" id="1981511"/>
    <lineage>
        <taxon>Bacteria</taxon>
        <taxon>Bacillati</taxon>
        <taxon>Actinomycetota</taxon>
        <taxon>Actinomycetes</taxon>
        <taxon>Jiangellales</taxon>
        <taxon>Jiangellaceae</taxon>
        <taxon>Phytoactinopolyspora</taxon>
    </lineage>
</organism>
<evidence type="ECO:0000313" key="3">
    <source>
        <dbReference type="EMBL" id="RAW14673.1"/>
    </source>
</evidence>
<evidence type="ECO:0000256" key="2">
    <source>
        <dbReference type="SAM" id="Coils"/>
    </source>
</evidence>
<dbReference type="PANTHER" id="PTHR37313">
    <property type="entry name" value="UPF0749 PROTEIN RV1825"/>
    <property type="match status" value="1"/>
</dbReference>
<dbReference type="AlphaFoldDB" id="A0A329QR50"/>
<comment type="caution">
    <text evidence="3">The sequence shown here is derived from an EMBL/GenBank/DDBJ whole genome shotgun (WGS) entry which is preliminary data.</text>
</comment>
<dbReference type="Pfam" id="PF05949">
    <property type="entry name" value="DUF881"/>
    <property type="match status" value="1"/>
</dbReference>
<proteinExistence type="inferred from homology"/>
<reference evidence="3 4" key="1">
    <citation type="submission" date="2018-06" db="EMBL/GenBank/DDBJ databases">
        <title>Phytoactinopolyspora halophila sp. nov., a novel halophilic actinomycete isolated from a saline soil in China.</title>
        <authorList>
            <person name="Tang S.-K."/>
        </authorList>
    </citation>
    <scope>NUCLEOTIDE SEQUENCE [LARGE SCALE GENOMIC DNA]</scope>
    <source>
        <strain evidence="3 4">YIM 96934</strain>
    </source>
</reference>
<protein>
    <recommendedName>
        <fullName evidence="5">DUF881 domain-containing protein</fullName>
    </recommendedName>
</protein>
<dbReference type="GO" id="GO:0005886">
    <property type="term" value="C:plasma membrane"/>
    <property type="evidence" value="ECO:0007669"/>
    <property type="project" value="TreeGrafter"/>
</dbReference>
<sequence length="268" mass="28827">MSCQLVRSDSVVGAVHSIYILRGGAGMPTSTSSARGWKAAAPFILTLCGILFVISHKTAGGTDLRGSDLLEMPDLVRSEERRVQQLAAQAQQLEDEIDSLTDSRGDHETQEIQEEIEEVLPAAQMEPVQGPAITVTLDDSPQAGSQDLPPNTNDEDYIVHQQDLEAVMNAMWAGGAEAMMVMDQRIGSTSTVRCVGSVLLLEGRKYAPPYEISAIGDVEAMERALEESRAVAWFRSAADALGLGYEVEVKESVTMPGYEGPRGSGSRS</sequence>
<dbReference type="InterPro" id="IPR010273">
    <property type="entry name" value="DUF881"/>
</dbReference>
<evidence type="ECO:0000313" key="4">
    <source>
        <dbReference type="Proteomes" id="UP000250462"/>
    </source>
</evidence>
<evidence type="ECO:0000256" key="1">
    <source>
        <dbReference type="ARBA" id="ARBA00009108"/>
    </source>
</evidence>
<accession>A0A329QR50</accession>
<comment type="similarity">
    <text evidence="1">Belongs to the UPF0749 family.</text>
</comment>